<reference evidence="2" key="1">
    <citation type="submission" date="2018-02" db="EMBL/GenBank/DDBJ databases">
        <title>Rhizophora mucronata_Transcriptome.</title>
        <authorList>
            <person name="Meera S.P."/>
            <person name="Sreeshan A."/>
            <person name="Augustine A."/>
        </authorList>
    </citation>
    <scope>NUCLEOTIDE SEQUENCE</scope>
    <source>
        <tissue evidence="2">Leaf</tissue>
    </source>
</reference>
<dbReference type="EMBL" id="GGEC01073796">
    <property type="protein sequence ID" value="MBX54280.1"/>
    <property type="molecule type" value="Transcribed_RNA"/>
</dbReference>
<evidence type="ECO:0000256" key="1">
    <source>
        <dbReference type="SAM" id="MobiDB-lite"/>
    </source>
</evidence>
<accession>A0A2P2PHR0</accession>
<name>A0A2P2PHR0_RHIMU</name>
<proteinExistence type="predicted"/>
<feature type="region of interest" description="Disordered" evidence="1">
    <location>
        <begin position="1"/>
        <end position="28"/>
    </location>
</feature>
<organism evidence="2">
    <name type="scientific">Rhizophora mucronata</name>
    <name type="common">Asiatic mangrove</name>
    <dbReference type="NCBI Taxonomy" id="61149"/>
    <lineage>
        <taxon>Eukaryota</taxon>
        <taxon>Viridiplantae</taxon>
        <taxon>Streptophyta</taxon>
        <taxon>Embryophyta</taxon>
        <taxon>Tracheophyta</taxon>
        <taxon>Spermatophyta</taxon>
        <taxon>Magnoliopsida</taxon>
        <taxon>eudicotyledons</taxon>
        <taxon>Gunneridae</taxon>
        <taxon>Pentapetalae</taxon>
        <taxon>rosids</taxon>
        <taxon>fabids</taxon>
        <taxon>Malpighiales</taxon>
        <taxon>Rhizophoraceae</taxon>
        <taxon>Rhizophora</taxon>
    </lineage>
</organism>
<protein>
    <submittedName>
        <fullName evidence="2">Uncharacterized protein</fullName>
    </submittedName>
</protein>
<sequence length="28" mass="2971">MAVDSSGGPQRLSAESMPNKHLQLVSQC</sequence>
<dbReference type="AlphaFoldDB" id="A0A2P2PHR0"/>
<evidence type="ECO:0000313" key="2">
    <source>
        <dbReference type="EMBL" id="MBX54280.1"/>
    </source>
</evidence>